<dbReference type="AlphaFoldDB" id="A0A558EQ45"/>
<dbReference type="SUPFAM" id="SSF46894">
    <property type="entry name" value="C-terminal effector domain of the bipartite response regulators"/>
    <property type="match status" value="1"/>
</dbReference>
<gene>
    <name evidence="5" type="primary">epsA</name>
    <name evidence="5" type="ORF">FHP89_05425</name>
</gene>
<keyword evidence="2" id="KW-0238">DNA-binding</keyword>
<dbReference type="PRINTS" id="PR00038">
    <property type="entry name" value="HTHLUXR"/>
</dbReference>
<evidence type="ECO:0000259" key="4">
    <source>
        <dbReference type="PROSITE" id="PS50043"/>
    </source>
</evidence>
<evidence type="ECO:0000313" key="5">
    <source>
        <dbReference type="EMBL" id="TVO78629.1"/>
    </source>
</evidence>
<name>A0A558EQ45_9RHOO</name>
<comment type="caution">
    <text evidence="5">The sequence shown here is derived from an EMBL/GenBank/DDBJ whole genome shotgun (WGS) entry which is preliminary data.</text>
</comment>
<dbReference type="GO" id="GO:0003677">
    <property type="term" value="F:DNA binding"/>
    <property type="evidence" value="ECO:0007669"/>
    <property type="project" value="UniProtKB-KW"/>
</dbReference>
<dbReference type="Gene3D" id="1.10.10.10">
    <property type="entry name" value="Winged helix-like DNA-binding domain superfamily/Winged helix DNA-binding domain"/>
    <property type="match status" value="1"/>
</dbReference>
<dbReference type="InterPro" id="IPR000792">
    <property type="entry name" value="Tscrpt_reg_LuxR_C"/>
</dbReference>
<evidence type="ECO:0000256" key="3">
    <source>
        <dbReference type="ARBA" id="ARBA00023163"/>
    </source>
</evidence>
<dbReference type="PROSITE" id="PS50043">
    <property type="entry name" value="HTH_LUXR_2"/>
    <property type="match status" value="1"/>
</dbReference>
<dbReference type="InterPro" id="IPR036388">
    <property type="entry name" value="WH-like_DNA-bd_sf"/>
</dbReference>
<dbReference type="Proteomes" id="UP000318349">
    <property type="component" value="Unassembled WGS sequence"/>
</dbReference>
<feature type="domain" description="HTH luxR-type" evidence="4">
    <location>
        <begin position="219"/>
        <end position="284"/>
    </location>
</feature>
<dbReference type="InterPro" id="IPR016032">
    <property type="entry name" value="Sig_transdc_resp-reg_C-effctor"/>
</dbReference>
<evidence type="ECO:0000256" key="1">
    <source>
        <dbReference type="ARBA" id="ARBA00023015"/>
    </source>
</evidence>
<proteinExistence type="predicted"/>
<keyword evidence="1" id="KW-0805">Transcription regulation</keyword>
<dbReference type="PANTHER" id="PTHR44688:SF16">
    <property type="entry name" value="DNA-BINDING TRANSCRIPTIONAL ACTIVATOR DEVR_DOSR"/>
    <property type="match status" value="1"/>
</dbReference>
<evidence type="ECO:0000256" key="2">
    <source>
        <dbReference type="ARBA" id="ARBA00023125"/>
    </source>
</evidence>
<dbReference type="Pfam" id="PF00196">
    <property type="entry name" value="GerE"/>
    <property type="match status" value="1"/>
</dbReference>
<keyword evidence="3" id="KW-0804">Transcription</keyword>
<sequence>MPPPRCVSNDASTNCHSNGIGLSHAARRLRTPCPPGDSQVTDVVNLTSEDRERLLFLIDTSIKINKRFQFFLWAQGTLQSFIPHETLVCTTGDLGTLQLRSDVFSRATLPNDFESQAKDPVRGFIAPLLSQWHTVDRGPIAICEEAGESGGLHAMLHRMNYRNNLCHGAREVRGGCGAFFAFLGLDRPVGARERYFADLLMPHLYMATLRMLDSESAVADCPASVLSGREIQVLGWVRDGKTNAEIGQILDISPLTVKNHVQKILRKLDVSNRAQAVAKAVAIGLLGNSQGREARSH</sequence>
<evidence type="ECO:0000313" key="6">
    <source>
        <dbReference type="Proteomes" id="UP000318349"/>
    </source>
</evidence>
<protein>
    <submittedName>
        <fullName evidence="5">Transcriptional regulator EpsA</fullName>
    </submittedName>
</protein>
<dbReference type="GO" id="GO:0006355">
    <property type="term" value="P:regulation of DNA-templated transcription"/>
    <property type="evidence" value="ECO:0007669"/>
    <property type="project" value="InterPro"/>
</dbReference>
<dbReference type="EMBL" id="VMNI01000005">
    <property type="protein sequence ID" value="TVO78629.1"/>
    <property type="molecule type" value="Genomic_DNA"/>
</dbReference>
<accession>A0A558EQ45</accession>
<dbReference type="NCBIfam" id="TIGR03020">
    <property type="entry name" value="EpsA"/>
    <property type="match status" value="1"/>
</dbReference>
<dbReference type="CDD" id="cd06170">
    <property type="entry name" value="LuxR_C_like"/>
    <property type="match status" value="1"/>
</dbReference>
<reference evidence="5 6" key="1">
    <citation type="submission" date="2019-07" db="EMBL/GenBank/DDBJ databases">
        <title>The pathways for chlorine oxyanion respiration interact through the shared metabolite chlorate.</title>
        <authorList>
            <person name="Barnum T.P."/>
            <person name="Cheng Y."/>
            <person name="Hill K.A."/>
            <person name="Lucas L.N."/>
            <person name="Carlson H.K."/>
            <person name="Coates J.D."/>
        </authorList>
    </citation>
    <scope>NUCLEOTIDE SEQUENCE [LARGE SCALE GENOMIC DNA]</scope>
    <source>
        <strain evidence="5 6">SFB-1</strain>
    </source>
</reference>
<dbReference type="SMART" id="SM00421">
    <property type="entry name" value="HTH_LUXR"/>
    <property type="match status" value="1"/>
</dbReference>
<dbReference type="PANTHER" id="PTHR44688">
    <property type="entry name" value="DNA-BINDING TRANSCRIPTIONAL ACTIVATOR DEVR_DOSR"/>
    <property type="match status" value="1"/>
</dbReference>
<dbReference type="InterPro" id="IPR017470">
    <property type="entry name" value="Tscrpt_reg_EpsA"/>
</dbReference>
<organism evidence="5 6">
    <name type="scientific">Denitromonas halophila</name>
    <dbReference type="NCBI Taxonomy" id="1629404"/>
    <lineage>
        <taxon>Bacteria</taxon>
        <taxon>Pseudomonadati</taxon>
        <taxon>Pseudomonadota</taxon>
        <taxon>Betaproteobacteria</taxon>
        <taxon>Rhodocyclales</taxon>
        <taxon>Zoogloeaceae</taxon>
        <taxon>Denitromonas</taxon>
    </lineage>
</organism>